<gene>
    <name evidence="1" type="ORF">PPROV_000430900</name>
</gene>
<dbReference type="InterPro" id="IPR006356">
    <property type="entry name" value="HAD-SF_hydro_IIA_hyp3"/>
</dbReference>
<dbReference type="Proteomes" id="UP000660262">
    <property type="component" value="Unassembled WGS sequence"/>
</dbReference>
<comment type="caution">
    <text evidence="1">The sequence shown here is derived from an EMBL/GenBank/DDBJ whole genome shotgun (WGS) entry which is preliminary data.</text>
</comment>
<dbReference type="AlphaFoldDB" id="A0A830HJU5"/>
<dbReference type="PANTHER" id="PTHR19288">
    <property type="entry name" value="4-NITROPHENYLPHOSPHATASE-RELATED"/>
    <property type="match status" value="1"/>
</dbReference>
<dbReference type="Pfam" id="PF13242">
    <property type="entry name" value="Hydrolase_like"/>
    <property type="match status" value="1"/>
</dbReference>
<dbReference type="InterPro" id="IPR023214">
    <property type="entry name" value="HAD_sf"/>
</dbReference>
<dbReference type="NCBIfam" id="TIGR01459">
    <property type="entry name" value="HAD-SF-IIA-hyp4"/>
    <property type="match status" value="1"/>
</dbReference>
<protein>
    <recommendedName>
        <fullName evidence="3">Phosphoglycolate phosphatase</fullName>
    </recommendedName>
</protein>
<dbReference type="Pfam" id="PF13344">
    <property type="entry name" value="Hydrolase_6"/>
    <property type="match status" value="1"/>
</dbReference>
<dbReference type="EMBL" id="BNJQ01000010">
    <property type="protein sequence ID" value="GHP05559.1"/>
    <property type="molecule type" value="Genomic_DNA"/>
</dbReference>
<evidence type="ECO:0000313" key="2">
    <source>
        <dbReference type="Proteomes" id="UP000660262"/>
    </source>
</evidence>
<sequence length="365" mass="38551">MLAPSCSLSASVSVSQNKRVSPSLSLSSSLSRRCRHIVVSSASSSSSASASLAASTSAPTTMRALSSILELYEEGYRGFLLDQFGVLHDGVTPYPGAVDAVRSLAEAGASLVLVSNSSQRAQNVWKRLEPMGFLPSYFVGVITSGELANEAFATRGEGVGPLAGHKDVSRVIHFTWAERGKISLDGLKLECTTEAAEAEIVLASGVDAMGTRDGPPTPRSLDELKEIARKCAERDLPIVIANPDYVTVAGAQDGKPLAEMPGAFMKVYESCGKKDRILCMGKPGTFMFERGVATLQAHNDALTLENIVMVGDSLHHDITGAKSANVHSVWVLNGIHADDISQKGAEATVAAEGVALPEFTLSEFR</sequence>
<dbReference type="InterPro" id="IPR036412">
    <property type="entry name" value="HAD-like_sf"/>
</dbReference>
<accession>A0A830HJU5</accession>
<dbReference type="SUPFAM" id="SSF56784">
    <property type="entry name" value="HAD-like"/>
    <property type="match status" value="1"/>
</dbReference>
<dbReference type="GO" id="GO:0009507">
    <property type="term" value="C:chloroplast"/>
    <property type="evidence" value="ECO:0007669"/>
    <property type="project" value="TreeGrafter"/>
</dbReference>
<evidence type="ECO:0008006" key="3">
    <source>
        <dbReference type="Google" id="ProtNLM"/>
    </source>
</evidence>
<proteinExistence type="predicted"/>
<dbReference type="Gene3D" id="3.40.50.1000">
    <property type="entry name" value="HAD superfamily/HAD-like"/>
    <property type="match status" value="2"/>
</dbReference>
<dbReference type="InterPro" id="IPR006357">
    <property type="entry name" value="HAD-SF_hydro_IIA"/>
</dbReference>
<evidence type="ECO:0000313" key="1">
    <source>
        <dbReference type="EMBL" id="GHP05559.1"/>
    </source>
</evidence>
<dbReference type="PANTHER" id="PTHR19288:SF90">
    <property type="entry name" value="OS08G0542600 PROTEIN"/>
    <property type="match status" value="1"/>
</dbReference>
<dbReference type="GO" id="GO:0016791">
    <property type="term" value="F:phosphatase activity"/>
    <property type="evidence" value="ECO:0007669"/>
    <property type="project" value="TreeGrafter"/>
</dbReference>
<organism evidence="1 2">
    <name type="scientific">Pycnococcus provasolii</name>
    <dbReference type="NCBI Taxonomy" id="41880"/>
    <lineage>
        <taxon>Eukaryota</taxon>
        <taxon>Viridiplantae</taxon>
        <taxon>Chlorophyta</taxon>
        <taxon>Pseudoscourfieldiophyceae</taxon>
        <taxon>Pseudoscourfieldiales</taxon>
        <taxon>Pycnococcaceae</taxon>
        <taxon>Pycnococcus</taxon>
    </lineage>
</organism>
<reference evidence="1" key="1">
    <citation type="submission" date="2020-10" db="EMBL/GenBank/DDBJ databases">
        <title>Unveiling of a novel bifunctional photoreceptor, Dualchrome1, isolated from a cosmopolitan green alga.</title>
        <authorList>
            <person name="Suzuki S."/>
            <person name="Kawachi M."/>
        </authorList>
    </citation>
    <scope>NUCLEOTIDE SEQUENCE</scope>
    <source>
        <strain evidence="1">NIES 2893</strain>
    </source>
</reference>
<dbReference type="OrthoDB" id="426235at2759"/>
<keyword evidence="2" id="KW-1185">Reference proteome</keyword>
<name>A0A830HJU5_9CHLO</name>